<dbReference type="Pfam" id="PF00392">
    <property type="entry name" value="GntR"/>
    <property type="match status" value="1"/>
</dbReference>
<keyword evidence="7" id="KW-0032">Aminotransferase</keyword>
<comment type="caution">
    <text evidence="7">The sequence shown here is derived from an EMBL/GenBank/DDBJ whole genome shotgun (WGS) entry which is preliminary data.</text>
</comment>
<keyword evidence="3" id="KW-0805">Transcription regulation</keyword>
<sequence>MAPRPDSWLSSVRRGDGPLYKSILRALEDAIRSGALQAGDRLPPQRAVADRLGVDITTVTRAYSEAGRRGWLDGAVGRGTFVRADALQDDPGRIDLSMNLPPAPAGVSLADMIRDTTVDLMQRHDAARLMAYHPGAGAPGQQLAGAAWISPCLADVPPARVLVAPGAQAALSAILGALCAPGDAVVVEPLTYPGFRQVAERFGLRLLACPADADGFLPEDLARLCRDAAPKLIYLVPTLQNPTASTTSPERRQAIAEVARAAGAWIVEDDPYSRLLEAPPASVGSFAPERTFYLATLAKTLTPGLRIAYLAVPEGEEGERVGDALRAIALMPPPLMAAMATAWVRDGRAEHLLAGVRREARARCAIARRILPQAYAAAEESLHVWLDLPSAWDGDSLRRAGQQRGLSLVGAEAFATGPETRNGVRISLGGPETQDVLTTALMRIAELVAQDPPRP</sequence>
<evidence type="ECO:0000313" key="7">
    <source>
        <dbReference type="EMBL" id="MFD1190393.1"/>
    </source>
</evidence>
<dbReference type="InterPro" id="IPR004839">
    <property type="entry name" value="Aminotransferase_I/II_large"/>
</dbReference>
<evidence type="ECO:0000256" key="4">
    <source>
        <dbReference type="ARBA" id="ARBA00023125"/>
    </source>
</evidence>
<dbReference type="InterPro" id="IPR015421">
    <property type="entry name" value="PyrdxlP-dep_Trfase_major"/>
</dbReference>
<dbReference type="Gene3D" id="3.40.640.10">
    <property type="entry name" value="Type I PLP-dependent aspartate aminotransferase-like (Major domain)"/>
    <property type="match status" value="1"/>
</dbReference>
<dbReference type="InterPro" id="IPR051446">
    <property type="entry name" value="HTH_trans_reg/aminotransferase"/>
</dbReference>
<evidence type="ECO:0000256" key="1">
    <source>
        <dbReference type="ARBA" id="ARBA00005384"/>
    </source>
</evidence>
<dbReference type="InterPro" id="IPR036388">
    <property type="entry name" value="WH-like_DNA-bd_sf"/>
</dbReference>
<evidence type="ECO:0000259" key="6">
    <source>
        <dbReference type="PROSITE" id="PS50949"/>
    </source>
</evidence>
<keyword evidence="5" id="KW-0804">Transcription</keyword>
<dbReference type="SUPFAM" id="SSF46785">
    <property type="entry name" value="Winged helix' DNA-binding domain"/>
    <property type="match status" value="1"/>
</dbReference>
<evidence type="ECO:0000256" key="5">
    <source>
        <dbReference type="ARBA" id="ARBA00023163"/>
    </source>
</evidence>
<dbReference type="SMART" id="SM00345">
    <property type="entry name" value="HTH_GNTR"/>
    <property type="match status" value="1"/>
</dbReference>
<evidence type="ECO:0000256" key="2">
    <source>
        <dbReference type="ARBA" id="ARBA00022898"/>
    </source>
</evidence>
<dbReference type="Gene3D" id="3.90.1150.10">
    <property type="entry name" value="Aspartate Aminotransferase, domain 1"/>
    <property type="match status" value="1"/>
</dbReference>
<comment type="similarity">
    <text evidence="1">In the C-terminal section; belongs to the class-I pyridoxal-phosphate-dependent aminotransferase family.</text>
</comment>
<evidence type="ECO:0000313" key="8">
    <source>
        <dbReference type="Proteomes" id="UP001597216"/>
    </source>
</evidence>
<dbReference type="SUPFAM" id="SSF53383">
    <property type="entry name" value="PLP-dependent transferases"/>
    <property type="match status" value="1"/>
</dbReference>
<evidence type="ECO:0000256" key="3">
    <source>
        <dbReference type="ARBA" id="ARBA00023015"/>
    </source>
</evidence>
<dbReference type="CDD" id="cd00609">
    <property type="entry name" value="AAT_like"/>
    <property type="match status" value="1"/>
</dbReference>
<dbReference type="InterPro" id="IPR015424">
    <property type="entry name" value="PyrdxlP-dep_Trfase"/>
</dbReference>
<accession>A0ABW3T057</accession>
<dbReference type="InterPro" id="IPR036390">
    <property type="entry name" value="WH_DNA-bd_sf"/>
</dbReference>
<name>A0ABW3T057_9CAUL</name>
<dbReference type="InterPro" id="IPR015422">
    <property type="entry name" value="PyrdxlP-dep_Trfase_small"/>
</dbReference>
<dbReference type="Proteomes" id="UP001597216">
    <property type="component" value="Unassembled WGS sequence"/>
</dbReference>
<dbReference type="CDD" id="cd07377">
    <property type="entry name" value="WHTH_GntR"/>
    <property type="match status" value="1"/>
</dbReference>
<dbReference type="Pfam" id="PF00155">
    <property type="entry name" value="Aminotran_1_2"/>
    <property type="match status" value="1"/>
</dbReference>
<gene>
    <name evidence="7" type="ORF">ACFQ27_07355</name>
</gene>
<protein>
    <submittedName>
        <fullName evidence="7">PLP-dependent aminotransferase family protein</fullName>
    </submittedName>
</protein>
<dbReference type="InterPro" id="IPR000524">
    <property type="entry name" value="Tscrpt_reg_HTH_GntR"/>
</dbReference>
<dbReference type="Gene3D" id="1.10.10.10">
    <property type="entry name" value="Winged helix-like DNA-binding domain superfamily/Winged helix DNA-binding domain"/>
    <property type="match status" value="1"/>
</dbReference>
<keyword evidence="8" id="KW-1185">Reference proteome</keyword>
<dbReference type="PANTHER" id="PTHR46577:SF1">
    <property type="entry name" value="HTH-TYPE TRANSCRIPTIONAL REGULATORY PROTEIN GABR"/>
    <property type="match status" value="1"/>
</dbReference>
<dbReference type="GO" id="GO:0008483">
    <property type="term" value="F:transaminase activity"/>
    <property type="evidence" value="ECO:0007669"/>
    <property type="project" value="UniProtKB-KW"/>
</dbReference>
<reference evidence="8" key="1">
    <citation type="journal article" date="2019" name="Int. J. Syst. Evol. Microbiol.">
        <title>The Global Catalogue of Microorganisms (GCM) 10K type strain sequencing project: providing services to taxonomists for standard genome sequencing and annotation.</title>
        <authorList>
            <consortium name="The Broad Institute Genomics Platform"/>
            <consortium name="The Broad Institute Genome Sequencing Center for Infectious Disease"/>
            <person name="Wu L."/>
            <person name="Ma J."/>
        </authorList>
    </citation>
    <scope>NUCLEOTIDE SEQUENCE [LARGE SCALE GENOMIC DNA]</scope>
    <source>
        <strain evidence="8">CCUG 55074</strain>
    </source>
</reference>
<proteinExistence type="inferred from homology"/>
<organism evidence="7 8">
    <name type="scientific">Phenylobacterium conjunctum</name>
    <dbReference type="NCBI Taxonomy" id="1298959"/>
    <lineage>
        <taxon>Bacteria</taxon>
        <taxon>Pseudomonadati</taxon>
        <taxon>Pseudomonadota</taxon>
        <taxon>Alphaproteobacteria</taxon>
        <taxon>Caulobacterales</taxon>
        <taxon>Caulobacteraceae</taxon>
        <taxon>Phenylobacterium</taxon>
    </lineage>
</organism>
<dbReference type="PROSITE" id="PS50949">
    <property type="entry name" value="HTH_GNTR"/>
    <property type="match status" value="1"/>
</dbReference>
<dbReference type="PANTHER" id="PTHR46577">
    <property type="entry name" value="HTH-TYPE TRANSCRIPTIONAL REGULATORY PROTEIN GABR"/>
    <property type="match status" value="1"/>
</dbReference>
<dbReference type="EMBL" id="JBHTLQ010000012">
    <property type="protein sequence ID" value="MFD1190393.1"/>
    <property type="molecule type" value="Genomic_DNA"/>
</dbReference>
<feature type="domain" description="HTH gntR-type" evidence="6">
    <location>
        <begin position="17"/>
        <end position="85"/>
    </location>
</feature>
<keyword evidence="2" id="KW-0663">Pyridoxal phosphate</keyword>
<dbReference type="RefSeq" id="WP_377353139.1">
    <property type="nucleotide sequence ID" value="NZ_JBHTLQ010000012.1"/>
</dbReference>
<keyword evidence="7" id="KW-0808">Transferase</keyword>
<keyword evidence="4" id="KW-0238">DNA-binding</keyword>